<name>A0A381QH63_9ZZZZ</name>
<accession>A0A381QH63</accession>
<sequence length="28" mass="3191">MLQSVADTLLIKVIIHWPLWANLDDTLA</sequence>
<gene>
    <name evidence="1" type="ORF">METZ01_LOCUS31078</name>
</gene>
<reference evidence="1" key="1">
    <citation type="submission" date="2018-05" db="EMBL/GenBank/DDBJ databases">
        <authorList>
            <person name="Lanie J.A."/>
            <person name="Ng W.-L."/>
            <person name="Kazmierczak K.M."/>
            <person name="Andrzejewski T.M."/>
            <person name="Davidsen T.M."/>
            <person name="Wayne K.J."/>
            <person name="Tettelin H."/>
            <person name="Glass J.I."/>
            <person name="Rusch D."/>
            <person name="Podicherti R."/>
            <person name="Tsui H.-C.T."/>
            <person name="Winkler M.E."/>
        </authorList>
    </citation>
    <scope>NUCLEOTIDE SEQUENCE</scope>
</reference>
<proteinExistence type="predicted"/>
<dbReference type="AlphaFoldDB" id="A0A381QH63"/>
<evidence type="ECO:0000313" key="1">
    <source>
        <dbReference type="EMBL" id="SUZ78224.1"/>
    </source>
</evidence>
<dbReference type="EMBL" id="UINC01001345">
    <property type="protein sequence ID" value="SUZ78224.1"/>
    <property type="molecule type" value="Genomic_DNA"/>
</dbReference>
<organism evidence="1">
    <name type="scientific">marine metagenome</name>
    <dbReference type="NCBI Taxonomy" id="408172"/>
    <lineage>
        <taxon>unclassified sequences</taxon>
        <taxon>metagenomes</taxon>
        <taxon>ecological metagenomes</taxon>
    </lineage>
</organism>
<protein>
    <submittedName>
        <fullName evidence="1">Uncharacterized protein</fullName>
    </submittedName>
</protein>